<reference evidence="3" key="1">
    <citation type="submission" date="2018-05" db="EMBL/GenBank/DDBJ databases">
        <authorList>
            <person name="Li X."/>
        </authorList>
    </citation>
    <scope>NUCLEOTIDE SEQUENCE [LARGE SCALE GENOMIC DNA]</scope>
    <source>
        <strain evidence="3">LX32</strain>
    </source>
</reference>
<proteinExistence type="predicted"/>
<name>A0A328AGP7_9CAUL</name>
<dbReference type="RefSeq" id="WP_111527683.1">
    <property type="nucleotide sequence ID" value="NZ_JBHRSG010000002.1"/>
</dbReference>
<keyword evidence="3" id="KW-1185">Reference proteome</keyword>
<gene>
    <name evidence="2" type="ORF">DJ017_05045</name>
</gene>
<comment type="caution">
    <text evidence="2">The sequence shown here is derived from an EMBL/GenBank/DDBJ whole genome shotgun (WGS) entry which is preliminary data.</text>
</comment>
<keyword evidence="1" id="KW-0732">Signal</keyword>
<dbReference type="Proteomes" id="UP000249254">
    <property type="component" value="Unassembled WGS sequence"/>
</dbReference>
<evidence type="ECO:0000313" key="2">
    <source>
        <dbReference type="EMBL" id="RAK53932.1"/>
    </source>
</evidence>
<accession>A0A328AGP7</accession>
<evidence type="ECO:0000256" key="1">
    <source>
        <dbReference type="SAM" id="SignalP"/>
    </source>
</evidence>
<protein>
    <submittedName>
        <fullName evidence="2">Uncharacterized protein</fullName>
    </submittedName>
</protein>
<organism evidence="2 3">
    <name type="scientific">Phenylobacterium soli</name>
    <dbReference type="NCBI Taxonomy" id="2170551"/>
    <lineage>
        <taxon>Bacteria</taxon>
        <taxon>Pseudomonadati</taxon>
        <taxon>Pseudomonadota</taxon>
        <taxon>Alphaproteobacteria</taxon>
        <taxon>Caulobacterales</taxon>
        <taxon>Caulobacteraceae</taxon>
        <taxon>Phenylobacterium</taxon>
    </lineage>
</organism>
<feature type="signal peptide" evidence="1">
    <location>
        <begin position="1"/>
        <end position="20"/>
    </location>
</feature>
<evidence type="ECO:0000313" key="3">
    <source>
        <dbReference type="Proteomes" id="UP000249254"/>
    </source>
</evidence>
<sequence>MKKLILAALAAAAIAGPAHAAPTCQGEACGDIASIGDGDSVRLSNHGKRPVLIIYNDGWDDIWMTLQPGETKATGEAVLSMFAHYVATGAKKRAAGPNPPQSR</sequence>
<dbReference type="AlphaFoldDB" id="A0A328AGP7"/>
<dbReference type="EMBL" id="QFYQ01000001">
    <property type="protein sequence ID" value="RAK53932.1"/>
    <property type="molecule type" value="Genomic_DNA"/>
</dbReference>
<feature type="chain" id="PRO_5016368550" evidence="1">
    <location>
        <begin position="21"/>
        <end position="103"/>
    </location>
</feature>